<protein>
    <submittedName>
        <fullName evidence="1">Uncharacterized protein</fullName>
    </submittedName>
</protein>
<name>A0A3P1T0S0_9ACTN</name>
<dbReference type="OrthoDB" id="3738462at2"/>
<organism evidence="1 2">
    <name type="scientific">Arachnia propionica</name>
    <dbReference type="NCBI Taxonomy" id="1750"/>
    <lineage>
        <taxon>Bacteria</taxon>
        <taxon>Bacillati</taxon>
        <taxon>Actinomycetota</taxon>
        <taxon>Actinomycetes</taxon>
        <taxon>Propionibacteriales</taxon>
        <taxon>Propionibacteriaceae</taxon>
        <taxon>Arachnia</taxon>
    </lineage>
</organism>
<dbReference type="RefSeq" id="WP_124846090.1">
    <property type="nucleotide sequence ID" value="NZ_RQZG01000032.1"/>
</dbReference>
<dbReference type="AlphaFoldDB" id="A0A3P1T0S0"/>
<accession>A0A3P1T0S0</accession>
<sequence length="75" mass="8118">MKSIPVDEVVRLAEYFVGQDWPLTREQGYAACEALGWPGTGDGGFVMPYGLTHVDEASVITGRKGDGVSQVNFKL</sequence>
<evidence type="ECO:0000313" key="2">
    <source>
        <dbReference type="Proteomes" id="UP000280819"/>
    </source>
</evidence>
<dbReference type="EMBL" id="RQZG01000032">
    <property type="protein sequence ID" value="RRD02865.1"/>
    <property type="molecule type" value="Genomic_DNA"/>
</dbReference>
<comment type="caution">
    <text evidence="1">The sequence shown here is derived from an EMBL/GenBank/DDBJ whole genome shotgun (WGS) entry which is preliminary data.</text>
</comment>
<gene>
    <name evidence="1" type="ORF">EII34_15600</name>
</gene>
<reference evidence="1 2" key="1">
    <citation type="submission" date="2018-11" db="EMBL/GenBank/DDBJ databases">
        <title>Genomes From Bacteria Associated with the Canine Oral Cavity: a Test Case for Automated Genome-Based Taxonomic Assignment.</title>
        <authorList>
            <person name="Coil D.A."/>
            <person name="Jospin G."/>
            <person name="Darling A.E."/>
            <person name="Wallis C."/>
            <person name="Davis I.J."/>
            <person name="Harris S."/>
            <person name="Eisen J.A."/>
            <person name="Holcombe L.J."/>
            <person name="O'Flynn C."/>
        </authorList>
    </citation>
    <scope>NUCLEOTIDE SEQUENCE [LARGE SCALE GENOMIC DNA]</scope>
    <source>
        <strain evidence="1 2">OH887_COT-365</strain>
    </source>
</reference>
<dbReference type="Proteomes" id="UP000280819">
    <property type="component" value="Unassembled WGS sequence"/>
</dbReference>
<evidence type="ECO:0000313" key="1">
    <source>
        <dbReference type="EMBL" id="RRD02865.1"/>
    </source>
</evidence>
<proteinExistence type="predicted"/>